<dbReference type="Proteomes" id="UP000490922">
    <property type="component" value="Unassembled WGS sequence"/>
</dbReference>
<keyword evidence="1" id="KW-0732">Signal</keyword>
<dbReference type="InterPro" id="IPR013320">
    <property type="entry name" value="ConA-like_dom_sf"/>
</dbReference>
<evidence type="ECO:0000313" key="4">
    <source>
        <dbReference type="Proteomes" id="UP000490922"/>
    </source>
</evidence>
<dbReference type="InterPro" id="IPR026444">
    <property type="entry name" value="Secre_tail"/>
</dbReference>
<protein>
    <submittedName>
        <fullName evidence="3">T9SS type A sorting domain-containing protein</fullName>
    </submittedName>
</protein>
<dbReference type="Gene3D" id="2.60.120.200">
    <property type="match status" value="1"/>
</dbReference>
<keyword evidence="4" id="KW-1185">Reference proteome</keyword>
<accession>A0A7J5ADG7</accession>
<dbReference type="GO" id="GO:0005975">
    <property type="term" value="P:carbohydrate metabolic process"/>
    <property type="evidence" value="ECO:0007669"/>
    <property type="project" value="UniProtKB-ARBA"/>
</dbReference>
<feature type="domain" description="Secretion system C-terminal sorting" evidence="2">
    <location>
        <begin position="104"/>
        <end position="174"/>
    </location>
</feature>
<evidence type="ECO:0000313" key="3">
    <source>
        <dbReference type="EMBL" id="KAB1155488.1"/>
    </source>
</evidence>
<dbReference type="EMBL" id="WAEM01000005">
    <property type="protein sequence ID" value="KAB1155488.1"/>
    <property type="molecule type" value="Genomic_DNA"/>
</dbReference>
<gene>
    <name evidence="3" type="ORF">F6464_10245</name>
</gene>
<dbReference type="SUPFAM" id="SSF49899">
    <property type="entry name" value="Concanavalin A-like lectins/glucanases"/>
    <property type="match status" value="1"/>
</dbReference>
<comment type="caution">
    <text evidence="3">The sequence shown here is derived from an EMBL/GenBank/DDBJ whole genome shotgun (WGS) entry which is preliminary data.</text>
</comment>
<dbReference type="OrthoDB" id="9809583at2"/>
<dbReference type="NCBIfam" id="TIGR04183">
    <property type="entry name" value="Por_Secre_tail"/>
    <property type="match status" value="1"/>
</dbReference>
<dbReference type="AlphaFoldDB" id="A0A7J5ADG7"/>
<reference evidence="3 4" key="1">
    <citation type="submission" date="2019-09" db="EMBL/GenBank/DDBJ databases">
        <title>Flavobacterium sp. nov., isolated from glacier ice.</title>
        <authorList>
            <person name="Liu Q."/>
        </authorList>
    </citation>
    <scope>NUCLEOTIDE SEQUENCE [LARGE SCALE GENOMIC DNA]</scope>
    <source>
        <strain evidence="3 4">NBRC 112527</strain>
    </source>
</reference>
<proteinExistence type="predicted"/>
<evidence type="ECO:0000256" key="1">
    <source>
        <dbReference type="ARBA" id="ARBA00022729"/>
    </source>
</evidence>
<sequence>MNTWLIINVKMMKLVISIFMSLNGINERITLSLDGINDLNYEPLIKNQFTWPFDTEQYILLNIAILSNAPANFIQSTIEIDYVRVYQQTSLGNINTTNETDFVVFPNLVTDQLNLIISENQIGNRATIYSILGQELNSKILNNKQTIIDVSAFPHGMYFIQIVSRNKKNTYKFIKK</sequence>
<name>A0A7J5ADG7_9FLAO</name>
<dbReference type="Pfam" id="PF18962">
    <property type="entry name" value="Por_Secre_tail"/>
    <property type="match status" value="1"/>
</dbReference>
<dbReference type="GO" id="GO:0004553">
    <property type="term" value="F:hydrolase activity, hydrolyzing O-glycosyl compounds"/>
    <property type="evidence" value="ECO:0007669"/>
    <property type="project" value="UniProtKB-ARBA"/>
</dbReference>
<evidence type="ECO:0000259" key="2">
    <source>
        <dbReference type="Pfam" id="PF18962"/>
    </source>
</evidence>
<organism evidence="3 4">
    <name type="scientific">Flavobacterium luteum</name>
    <dbReference type="NCBI Taxonomy" id="2026654"/>
    <lineage>
        <taxon>Bacteria</taxon>
        <taxon>Pseudomonadati</taxon>
        <taxon>Bacteroidota</taxon>
        <taxon>Flavobacteriia</taxon>
        <taxon>Flavobacteriales</taxon>
        <taxon>Flavobacteriaceae</taxon>
        <taxon>Flavobacterium</taxon>
    </lineage>
</organism>